<keyword evidence="1" id="KW-0732">Signal</keyword>
<dbReference type="InterPro" id="IPR038765">
    <property type="entry name" value="Papain-like_cys_pep_sf"/>
</dbReference>
<reference evidence="3" key="1">
    <citation type="submission" date="2016-10" db="EMBL/GenBank/DDBJ databases">
        <authorList>
            <person name="Varghese N."/>
            <person name="Submissions S."/>
        </authorList>
    </citation>
    <scope>NUCLEOTIDE SEQUENCE [LARGE SCALE GENOMIC DNA]</scope>
    <source>
        <strain evidence="3">DSM 17071</strain>
    </source>
</reference>
<feature type="signal peptide" evidence="1">
    <location>
        <begin position="1"/>
        <end position="24"/>
    </location>
</feature>
<organism evidence="2 3">
    <name type="scientific">Chryseobacterium taeanense</name>
    <dbReference type="NCBI Taxonomy" id="311334"/>
    <lineage>
        <taxon>Bacteria</taxon>
        <taxon>Pseudomonadati</taxon>
        <taxon>Bacteroidota</taxon>
        <taxon>Flavobacteriia</taxon>
        <taxon>Flavobacteriales</taxon>
        <taxon>Weeksellaceae</taxon>
        <taxon>Chryseobacterium group</taxon>
        <taxon>Chryseobacterium</taxon>
    </lineage>
</organism>
<evidence type="ECO:0000256" key="1">
    <source>
        <dbReference type="SAM" id="SignalP"/>
    </source>
</evidence>
<evidence type="ECO:0000313" key="2">
    <source>
        <dbReference type="EMBL" id="SDI31557.1"/>
    </source>
</evidence>
<dbReference type="Proteomes" id="UP000198869">
    <property type="component" value="Unassembled WGS sequence"/>
</dbReference>
<evidence type="ECO:0000313" key="3">
    <source>
        <dbReference type="Proteomes" id="UP000198869"/>
    </source>
</evidence>
<dbReference type="EMBL" id="FNDW01000006">
    <property type="protein sequence ID" value="SDI31557.1"/>
    <property type="molecule type" value="Genomic_DNA"/>
</dbReference>
<gene>
    <name evidence="2" type="ORF">SAMN05421846_106106</name>
</gene>
<name>A0A1G8JKL1_9FLAO</name>
<dbReference type="OrthoDB" id="1261027at2"/>
<proteinExistence type="predicted"/>
<sequence>MKKSYFIMLMGLILFMFSCRTEDASSDSFSSENQKEKAKVYLMKDVPAFKNFLETKINSSNYFSKSNSYAALLFDNQPVDVVKKGNKTSYSTFTKKDDIVYEILVYTTGEKESFFIAQYISSTPIPYLDLTTFSGVVHYKSYDGELISSLSFENGIAKTAAKNAAKTAIGCYTVITTPVSCIEGLHFPGKPCAYAGTINAAYYDTQIINSCFQDEFYNEIGNGGSYGPDGGAGSNPAYSLPAPSAINYMLTQIGMQSLNTQQFSYLQNHLMEADNLRAYFLTNQNVDTANFMYWGINFFIQNPSTTWEQFEYLMYNKTIYETSLGDDDNNTTGGYDTAVYDNFDPLQQNWPTIPSIIPIGSFIGWGYPGIKRNCMDYAKAQIAIKGFQISNYGAPGQTYQIYREQTGVNQSNLIAGLSYLKYALSNNIPVIVGVHDAPGHPGNADQTTDHFIVIVGMGSDNSGKYFTFYDNASGSASLGANPNNKLYYNQATGIISGTSATPYANGLIYILTQIRKSKLK</sequence>
<feature type="chain" id="PRO_5011655362" description="Peptidase C39-like domain-containing protein" evidence="1">
    <location>
        <begin position="25"/>
        <end position="520"/>
    </location>
</feature>
<dbReference type="STRING" id="311334.SAMN05421846_106106"/>
<dbReference type="PROSITE" id="PS51257">
    <property type="entry name" value="PROKAR_LIPOPROTEIN"/>
    <property type="match status" value="1"/>
</dbReference>
<keyword evidence="3" id="KW-1185">Reference proteome</keyword>
<protein>
    <recommendedName>
        <fullName evidence="4">Peptidase C39-like domain-containing protein</fullName>
    </recommendedName>
</protein>
<evidence type="ECO:0008006" key="4">
    <source>
        <dbReference type="Google" id="ProtNLM"/>
    </source>
</evidence>
<dbReference type="RefSeq" id="WP_139164616.1">
    <property type="nucleotide sequence ID" value="NZ_FNDW01000006.1"/>
</dbReference>
<dbReference type="AlphaFoldDB" id="A0A1G8JKL1"/>
<dbReference type="SUPFAM" id="SSF54001">
    <property type="entry name" value="Cysteine proteinases"/>
    <property type="match status" value="1"/>
</dbReference>
<accession>A0A1G8JKL1</accession>